<sequence>RGPRTASEIAVDRRAAERAGQRVGDRVRVVVGGAARSVRLVGVFTAKDSRTAAGATLTAFDTATAQRQFTAPGTYSAITLTAAHGTGDAPLAEAAQTQLPPGLRAVTAADLNADAATATADNDKLTTLLLGFAGIALFVSTFLVANTFTMLSAARAREHALLRAVGATRAYVTRLVLTEAALVGTAASVLGYALGIGVAELLGALFGVADGPAAPLRPLAPAPLLAAFAVGICVTTLAAYLPARRAAAVPPVAALRTGEPPAPAALRRRDLAGWAVTALGALLTWAAVGDENLLFVAVPVLLVGLIILAPRLALAATALLRSPMTRYAGVRGKLAVENARRNPRRTAATATTLMVGLAMVTAVTVAVSSVARADEREADRAMTSDLRITAVDFAEIGPRVADRVAGLPDAAAVTPVIRTELALPGGGDHGDHNSLSATAVNPAAVARLAPISVREGSLKSLGHGIAVTGQTADAHGWHVGSR</sequence>
<feature type="domain" description="ABC3 transporter permease C-terminal" evidence="8">
    <location>
        <begin position="132"/>
        <end position="250"/>
    </location>
</feature>
<dbReference type="PANTHER" id="PTHR30572:SF4">
    <property type="entry name" value="ABC TRANSPORTER PERMEASE YTRF"/>
    <property type="match status" value="1"/>
</dbReference>
<evidence type="ECO:0000313" key="10">
    <source>
        <dbReference type="Proteomes" id="UP000037020"/>
    </source>
</evidence>
<name>A0ABR5ITT4_9ACTN</name>
<dbReference type="InterPro" id="IPR050250">
    <property type="entry name" value="Macrolide_Exporter_MacB"/>
</dbReference>
<evidence type="ECO:0000256" key="7">
    <source>
        <dbReference type="SAM" id="Phobius"/>
    </source>
</evidence>
<keyword evidence="3 7" id="KW-0812">Transmembrane</keyword>
<reference evidence="9 10" key="1">
    <citation type="submission" date="2015-07" db="EMBL/GenBank/DDBJ databases">
        <authorList>
            <person name="Ju K.-S."/>
            <person name="Doroghazi J.R."/>
            <person name="Metcalf W.W."/>
        </authorList>
    </citation>
    <scope>NUCLEOTIDE SEQUENCE [LARGE SCALE GENOMIC DNA]</scope>
    <source>
        <strain evidence="9 10">NRRL B-3589</strain>
    </source>
</reference>
<dbReference type="Pfam" id="PF02687">
    <property type="entry name" value="FtsX"/>
    <property type="match status" value="1"/>
</dbReference>
<comment type="caution">
    <text evidence="9">The sequence shown here is derived from an EMBL/GenBank/DDBJ whole genome shotgun (WGS) entry which is preliminary data.</text>
</comment>
<comment type="subcellular location">
    <subcellularLocation>
        <location evidence="1">Cell membrane</location>
        <topology evidence="1">Multi-pass membrane protein</topology>
    </subcellularLocation>
</comment>
<keyword evidence="4 7" id="KW-1133">Transmembrane helix</keyword>
<organism evidence="9 10">
    <name type="scientific">Streptomyces varsoviensis</name>
    <dbReference type="NCBI Taxonomy" id="67373"/>
    <lineage>
        <taxon>Bacteria</taxon>
        <taxon>Bacillati</taxon>
        <taxon>Actinomycetota</taxon>
        <taxon>Actinomycetes</taxon>
        <taxon>Kitasatosporales</taxon>
        <taxon>Streptomycetaceae</taxon>
        <taxon>Streptomyces</taxon>
    </lineage>
</organism>
<evidence type="ECO:0000256" key="1">
    <source>
        <dbReference type="ARBA" id="ARBA00004651"/>
    </source>
</evidence>
<keyword evidence="2" id="KW-1003">Cell membrane</keyword>
<feature type="non-terminal residue" evidence="9">
    <location>
        <position position="482"/>
    </location>
</feature>
<feature type="transmembrane region" description="Helical" evidence="7">
    <location>
        <begin position="175"/>
        <end position="199"/>
    </location>
</feature>
<evidence type="ECO:0000259" key="8">
    <source>
        <dbReference type="Pfam" id="PF02687"/>
    </source>
</evidence>
<feature type="non-terminal residue" evidence="9">
    <location>
        <position position="1"/>
    </location>
</feature>
<evidence type="ECO:0000256" key="4">
    <source>
        <dbReference type="ARBA" id="ARBA00022989"/>
    </source>
</evidence>
<feature type="transmembrane region" description="Helical" evidence="7">
    <location>
        <begin position="128"/>
        <end position="154"/>
    </location>
</feature>
<keyword evidence="10" id="KW-1185">Reference proteome</keyword>
<proteinExistence type="inferred from homology"/>
<dbReference type="Proteomes" id="UP000037020">
    <property type="component" value="Unassembled WGS sequence"/>
</dbReference>
<accession>A0ABR5ITT4</accession>
<protein>
    <submittedName>
        <fullName evidence="9">ABC transporter permease</fullName>
    </submittedName>
</protein>
<evidence type="ECO:0000256" key="3">
    <source>
        <dbReference type="ARBA" id="ARBA00022692"/>
    </source>
</evidence>
<keyword evidence="5 7" id="KW-0472">Membrane</keyword>
<gene>
    <name evidence="9" type="ORF">ADK38_41595</name>
</gene>
<feature type="transmembrane region" description="Helical" evidence="7">
    <location>
        <begin position="294"/>
        <end position="320"/>
    </location>
</feature>
<evidence type="ECO:0000256" key="6">
    <source>
        <dbReference type="ARBA" id="ARBA00038076"/>
    </source>
</evidence>
<evidence type="ECO:0000313" key="9">
    <source>
        <dbReference type="EMBL" id="KOG65818.1"/>
    </source>
</evidence>
<evidence type="ECO:0000256" key="5">
    <source>
        <dbReference type="ARBA" id="ARBA00023136"/>
    </source>
</evidence>
<comment type="similarity">
    <text evidence="6">Belongs to the ABC-4 integral membrane protein family.</text>
</comment>
<dbReference type="InterPro" id="IPR003838">
    <property type="entry name" value="ABC3_permease_C"/>
</dbReference>
<feature type="transmembrane region" description="Helical" evidence="7">
    <location>
        <begin position="350"/>
        <end position="371"/>
    </location>
</feature>
<evidence type="ECO:0000256" key="2">
    <source>
        <dbReference type="ARBA" id="ARBA00022475"/>
    </source>
</evidence>
<feature type="transmembrane region" description="Helical" evidence="7">
    <location>
        <begin position="271"/>
        <end position="288"/>
    </location>
</feature>
<feature type="transmembrane region" description="Helical" evidence="7">
    <location>
        <begin position="219"/>
        <end position="241"/>
    </location>
</feature>
<dbReference type="PANTHER" id="PTHR30572">
    <property type="entry name" value="MEMBRANE COMPONENT OF TRANSPORTER-RELATED"/>
    <property type="match status" value="1"/>
</dbReference>
<dbReference type="EMBL" id="LGUT01004026">
    <property type="protein sequence ID" value="KOG65818.1"/>
    <property type="molecule type" value="Genomic_DNA"/>
</dbReference>